<dbReference type="AlphaFoldDB" id="A0A0W0SN40"/>
<comment type="caution">
    <text evidence="1">The sequence shown here is derived from an EMBL/GenBank/DDBJ whole genome shotgun (WGS) entry which is preliminary data.</text>
</comment>
<dbReference type="Proteomes" id="UP000054736">
    <property type="component" value="Unassembled WGS sequence"/>
</dbReference>
<organism evidence="1 2">
    <name type="scientific">Legionella drozanskii LLAP-1</name>
    <dbReference type="NCBI Taxonomy" id="1212489"/>
    <lineage>
        <taxon>Bacteria</taxon>
        <taxon>Pseudomonadati</taxon>
        <taxon>Pseudomonadota</taxon>
        <taxon>Gammaproteobacteria</taxon>
        <taxon>Legionellales</taxon>
        <taxon>Legionellaceae</taxon>
        <taxon>Legionella</taxon>
    </lineage>
</organism>
<accession>A0A0W0SN40</accession>
<proteinExistence type="predicted"/>
<evidence type="ECO:0000313" key="2">
    <source>
        <dbReference type="Proteomes" id="UP000054736"/>
    </source>
</evidence>
<sequence length="89" mass="10527">MLWKETVPIKEKIKFVSNYLEKNFDIFVELCSFYGISRKTGYKYVKQFEESGNLNFRVIQLFEFVGPLDITPQESSLKKIKINGRPIEK</sequence>
<dbReference type="STRING" id="1212489.Ldro_2911"/>
<dbReference type="PATRIC" id="fig|1212489.4.peg.3067"/>
<protein>
    <submittedName>
        <fullName evidence="1">Transposase (ISmav2)</fullName>
    </submittedName>
</protein>
<dbReference type="OrthoDB" id="9774685at2"/>
<gene>
    <name evidence="1" type="ORF">Ldro_2911</name>
</gene>
<reference evidence="1 2" key="1">
    <citation type="submission" date="2015-11" db="EMBL/GenBank/DDBJ databases">
        <title>Genomic analysis of 38 Legionella species identifies large and diverse effector repertoires.</title>
        <authorList>
            <person name="Burstein D."/>
            <person name="Amaro F."/>
            <person name="Zusman T."/>
            <person name="Lifshitz Z."/>
            <person name="Cohen O."/>
            <person name="Gilbert J.A."/>
            <person name="Pupko T."/>
            <person name="Shuman H.A."/>
            <person name="Segal G."/>
        </authorList>
    </citation>
    <scope>NUCLEOTIDE SEQUENCE [LARGE SCALE GENOMIC DNA]</scope>
    <source>
        <strain evidence="1 2">ATCC 700990</strain>
    </source>
</reference>
<keyword evidence="2" id="KW-1185">Reference proteome</keyword>
<name>A0A0W0SN40_9GAMM</name>
<evidence type="ECO:0000313" key="1">
    <source>
        <dbReference type="EMBL" id="KTC84747.1"/>
    </source>
</evidence>
<dbReference type="RefSeq" id="WP_058497168.1">
    <property type="nucleotide sequence ID" value="NZ_CAAAIU010000004.1"/>
</dbReference>
<dbReference type="EMBL" id="LNXY01000031">
    <property type="protein sequence ID" value="KTC84747.1"/>
    <property type="molecule type" value="Genomic_DNA"/>
</dbReference>